<name>A0A9K3IW19_HELAN</name>
<accession>A0A9K3IW19</accession>
<proteinExistence type="predicted"/>
<dbReference type="PANTHER" id="PTHR31099">
    <property type="entry name" value="OS06G0165300 PROTEIN"/>
    <property type="match status" value="1"/>
</dbReference>
<evidence type="ECO:0000313" key="2">
    <source>
        <dbReference type="Proteomes" id="UP000215914"/>
    </source>
</evidence>
<comment type="caution">
    <text evidence="1">The sequence shown here is derived from an EMBL/GenBank/DDBJ whole genome shotgun (WGS) entry which is preliminary data.</text>
</comment>
<evidence type="ECO:0000313" key="1">
    <source>
        <dbReference type="EMBL" id="KAF5803772.1"/>
    </source>
</evidence>
<sequence length="131" mass="15110">MSTGVNPVRERKYRPRNPPCLDRAEINWKEEEFHNLVRDMGYRSEWGAQFPTPNSTALDAPPGYIALYAAYFWEGNFLLPMTKFTGVVLTNYGLHISQINTLGLPQITHFEFICRPIALNRLSRCLTCFIL</sequence>
<dbReference type="EMBL" id="MNCJ02000321">
    <property type="protein sequence ID" value="KAF5803772.1"/>
    <property type="molecule type" value="Genomic_DNA"/>
</dbReference>
<organism evidence="1 2">
    <name type="scientific">Helianthus annuus</name>
    <name type="common">Common sunflower</name>
    <dbReference type="NCBI Taxonomy" id="4232"/>
    <lineage>
        <taxon>Eukaryota</taxon>
        <taxon>Viridiplantae</taxon>
        <taxon>Streptophyta</taxon>
        <taxon>Embryophyta</taxon>
        <taxon>Tracheophyta</taxon>
        <taxon>Spermatophyta</taxon>
        <taxon>Magnoliopsida</taxon>
        <taxon>eudicotyledons</taxon>
        <taxon>Gunneridae</taxon>
        <taxon>Pentapetalae</taxon>
        <taxon>asterids</taxon>
        <taxon>campanulids</taxon>
        <taxon>Asterales</taxon>
        <taxon>Asteraceae</taxon>
        <taxon>Asteroideae</taxon>
        <taxon>Heliantheae alliance</taxon>
        <taxon>Heliantheae</taxon>
        <taxon>Helianthus</taxon>
    </lineage>
</organism>
<reference evidence="1" key="1">
    <citation type="journal article" date="2017" name="Nature">
        <title>The sunflower genome provides insights into oil metabolism, flowering and Asterid evolution.</title>
        <authorList>
            <person name="Badouin H."/>
            <person name="Gouzy J."/>
            <person name="Grassa C.J."/>
            <person name="Murat F."/>
            <person name="Staton S.E."/>
            <person name="Cottret L."/>
            <person name="Lelandais-Briere C."/>
            <person name="Owens G.L."/>
            <person name="Carrere S."/>
            <person name="Mayjonade B."/>
            <person name="Legrand L."/>
            <person name="Gill N."/>
            <person name="Kane N.C."/>
            <person name="Bowers J.E."/>
            <person name="Hubner S."/>
            <person name="Bellec A."/>
            <person name="Berard A."/>
            <person name="Berges H."/>
            <person name="Blanchet N."/>
            <person name="Boniface M.C."/>
            <person name="Brunel D."/>
            <person name="Catrice O."/>
            <person name="Chaidir N."/>
            <person name="Claudel C."/>
            <person name="Donnadieu C."/>
            <person name="Faraut T."/>
            <person name="Fievet G."/>
            <person name="Helmstetter N."/>
            <person name="King M."/>
            <person name="Knapp S.J."/>
            <person name="Lai Z."/>
            <person name="Le Paslier M.C."/>
            <person name="Lippi Y."/>
            <person name="Lorenzon L."/>
            <person name="Mandel J.R."/>
            <person name="Marage G."/>
            <person name="Marchand G."/>
            <person name="Marquand E."/>
            <person name="Bret-Mestries E."/>
            <person name="Morien E."/>
            <person name="Nambeesan S."/>
            <person name="Nguyen T."/>
            <person name="Pegot-Espagnet P."/>
            <person name="Pouilly N."/>
            <person name="Raftis F."/>
            <person name="Sallet E."/>
            <person name="Schiex T."/>
            <person name="Thomas J."/>
            <person name="Vandecasteele C."/>
            <person name="Vares D."/>
            <person name="Vear F."/>
            <person name="Vautrin S."/>
            <person name="Crespi M."/>
            <person name="Mangin B."/>
            <person name="Burke J.M."/>
            <person name="Salse J."/>
            <person name="Munos S."/>
            <person name="Vincourt P."/>
            <person name="Rieseberg L.H."/>
            <person name="Langlade N.B."/>
        </authorList>
    </citation>
    <scope>NUCLEOTIDE SEQUENCE</scope>
    <source>
        <tissue evidence="1">Leaves</tissue>
    </source>
</reference>
<dbReference type="Proteomes" id="UP000215914">
    <property type="component" value="Unassembled WGS sequence"/>
</dbReference>
<protein>
    <submittedName>
        <fullName evidence="1">Uncharacterized protein</fullName>
    </submittedName>
</protein>
<reference evidence="1" key="2">
    <citation type="submission" date="2020-06" db="EMBL/GenBank/DDBJ databases">
        <title>Helianthus annuus Genome sequencing and assembly Release 2.</title>
        <authorList>
            <person name="Gouzy J."/>
            <person name="Langlade N."/>
            <person name="Munos S."/>
        </authorList>
    </citation>
    <scope>NUCLEOTIDE SEQUENCE</scope>
    <source>
        <tissue evidence="1">Leaves</tissue>
    </source>
</reference>
<dbReference type="Gramene" id="mRNA:HanXRQr2_Chr06g0275381">
    <property type="protein sequence ID" value="CDS:HanXRQr2_Chr06g0275381.1"/>
    <property type="gene ID" value="HanXRQr2_Chr06g0275381"/>
</dbReference>
<dbReference type="AlphaFoldDB" id="A0A9K3IW19"/>
<gene>
    <name evidence="1" type="ORF">HanXRQr2_Chr06g0275381</name>
</gene>
<dbReference type="PANTHER" id="PTHR31099:SF49">
    <property type="entry name" value="MYOSIN HEAVY CHAIN-LIKE PROTEIN"/>
    <property type="match status" value="1"/>
</dbReference>
<keyword evidence="2" id="KW-1185">Reference proteome</keyword>